<dbReference type="SUPFAM" id="SSF52540">
    <property type="entry name" value="P-loop containing nucleoside triphosphate hydrolases"/>
    <property type="match status" value="1"/>
</dbReference>
<dbReference type="PANTHER" id="PTHR30050">
    <property type="entry name" value="CHROMOSOMAL REPLICATION INITIATOR PROTEIN DNAA"/>
    <property type="match status" value="1"/>
</dbReference>
<dbReference type="Pfam" id="PF22688">
    <property type="entry name" value="Hda_lid"/>
    <property type="match status" value="1"/>
</dbReference>
<dbReference type="GO" id="GO:0006270">
    <property type="term" value="P:DNA replication initiation"/>
    <property type="evidence" value="ECO:0007669"/>
    <property type="project" value="TreeGrafter"/>
</dbReference>
<dbReference type="InterPro" id="IPR013317">
    <property type="entry name" value="DnaA_dom"/>
</dbReference>
<reference evidence="3 4" key="1">
    <citation type="journal article" date="2018" name="Aquat. Microb. Ecol.">
        <title>Gammaproteobacterial methanotrophs dominate.</title>
        <authorList>
            <person name="Rissanen A.J."/>
            <person name="Saarenheimo J."/>
            <person name="Tiirola M."/>
            <person name="Peura S."/>
            <person name="Aalto S.L."/>
            <person name="Karvinen A."/>
            <person name="Nykanen H."/>
        </authorList>
    </citation>
    <scope>NUCLEOTIDE SEQUENCE [LARGE SCALE GENOMIC DNA]</scope>
    <source>
        <strain evidence="3">AMbin10</strain>
    </source>
</reference>
<evidence type="ECO:0000259" key="2">
    <source>
        <dbReference type="Pfam" id="PF22688"/>
    </source>
</evidence>
<dbReference type="GO" id="GO:0032297">
    <property type="term" value="P:negative regulation of DNA-templated DNA replication initiation"/>
    <property type="evidence" value="ECO:0007669"/>
    <property type="project" value="InterPro"/>
</dbReference>
<name>A0A2W4RIJ8_9GAMM</name>
<dbReference type="InterPro" id="IPR027417">
    <property type="entry name" value="P-loop_NTPase"/>
</dbReference>
<organism evidence="3 4">
    <name type="scientific">Candidatus Methylumidiphilus alinenensis</name>
    <dbReference type="NCBI Taxonomy" id="2202197"/>
    <lineage>
        <taxon>Bacteria</taxon>
        <taxon>Pseudomonadati</taxon>
        <taxon>Pseudomonadota</taxon>
        <taxon>Gammaproteobacteria</taxon>
        <taxon>Methylococcales</taxon>
        <taxon>Candidatus Methylumidiphilus</taxon>
    </lineage>
</organism>
<accession>A0A2W4RIJ8</accession>
<evidence type="ECO:0000313" key="3">
    <source>
        <dbReference type="EMBL" id="PZN82893.1"/>
    </source>
</evidence>
<dbReference type="Proteomes" id="UP000249396">
    <property type="component" value="Unassembled WGS sequence"/>
</dbReference>
<dbReference type="AlphaFoldDB" id="A0A2W4RIJ8"/>
<comment type="caution">
    <text evidence="3">The sequence shown here is derived from an EMBL/GenBank/DDBJ whole genome shotgun (WGS) entry which is preliminary data.</text>
</comment>
<dbReference type="EMBL" id="QJPH01000199">
    <property type="protein sequence ID" value="PZN82893.1"/>
    <property type="molecule type" value="Genomic_DNA"/>
</dbReference>
<dbReference type="Gene3D" id="1.10.8.60">
    <property type="match status" value="1"/>
</dbReference>
<sequence length="232" mass="25818">MARQLPLPLAFNPEHNFEEYHPGENAEAMEHLRRAALGQGETFIYLWGKAGLGKTHLLHACCREAYRAGLAVSFVPLWALQEYGCEVLDGLEGQNLVCLDDLEAIVGNGRWEQALFELFNLLRDAGHGFIISAQAPPSEVPVALPDLKTRLAWGLTLMLRELSDADKIAALTLRSRMLGLEMTPTVGRFLLNNCRRDLPGLMGLLEQLDRATLAAKRKLSIPFLKTFLAENQ</sequence>
<evidence type="ECO:0000259" key="1">
    <source>
        <dbReference type="Pfam" id="PF00308"/>
    </source>
</evidence>
<dbReference type="Gene3D" id="3.40.50.300">
    <property type="entry name" value="P-loop containing nucleotide triphosphate hydrolases"/>
    <property type="match status" value="1"/>
</dbReference>
<evidence type="ECO:0000313" key="4">
    <source>
        <dbReference type="Proteomes" id="UP000249396"/>
    </source>
</evidence>
<gene>
    <name evidence="3" type="primary">hda</name>
    <name evidence="3" type="ORF">DM484_05640</name>
</gene>
<dbReference type="Pfam" id="PF00308">
    <property type="entry name" value="Bac_DnaA"/>
    <property type="match status" value="1"/>
</dbReference>
<feature type="domain" description="Hda lid" evidence="2">
    <location>
        <begin position="164"/>
        <end position="228"/>
    </location>
</feature>
<protein>
    <submittedName>
        <fullName evidence="3">DnaA regulatory inactivator Hda</fullName>
    </submittedName>
</protein>
<dbReference type="NCBIfam" id="TIGR03420">
    <property type="entry name" value="DnaA_homol_Hda"/>
    <property type="match status" value="1"/>
</dbReference>
<dbReference type="PANTHER" id="PTHR30050:SF5">
    <property type="entry name" value="DNAA REGULATORY INACTIVATOR HDA"/>
    <property type="match status" value="1"/>
</dbReference>
<dbReference type="InterPro" id="IPR055199">
    <property type="entry name" value="Hda_lid"/>
</dbReference>
<proteinExistence type="predicted"/>
<dbReference type="InterPro" id="IPR017788">
    <property type="entry name" value="Hda"/>
</dbReference>
<feature type="domain" description="Chromosomal replication initiator protein DnaA ATPAse" evidence="1">
    <location>
        <begin position="95"/>
        <end position="156"/>
    </location>
</feature>